<dbReference type="Proteomes" id="UP000243975">
    <property type="component" value="Unassembled WGS sequence"/>
</dbReference>
<protein>
    <recommendedName>
        <fullName evidence="11">Glycoside hydrolase, family 28</fullName>
    </recommendedName>
</protein>
<evidence type="ECO:0000256" key="4">
    <source>
        <dbReference type="ARBA" id="ARBA00022525"/>
    </source>
</evidence>
<evidence type="ECO:0000256" key="6">
    <source>
        <dbReference type="ARBA" id="ARBA00023295"/>
    </source>
</evidence>
<organism evidence="9 10">
    <name type="scientific">Cynara cardunculus var. scolymus</name>
    <name type="common">Globe artichoke</name>
    <name type="synonym">Cynara scolymus</name>
    <dbReference type="NCBI Taxonomy" id="59895"/>
    <lineage>
        <taxon>Eukaryota</taxon>
        <taxon>Viridiplantae</taxon>
        <taxon>Streptophyta</taxon>
        <taxon>Embryophyta</taxon>
        <taxon>Tracheophyta</taxon>
        <taxon>Spermatophyta</taxon>
        <taxon>Magnoliopsida</taxon>
        <taxon>eudicotyledons</taxon>
        <taxon>Gunneridae</taxon>
        <taxon>Pentapetalae</taxon>
        <taxon>asterids</taxon>
        <taxon>campanulids</taxon>
        <taxon>Asterales</taxon>
        <taxon>Asteraceae</taxon>
        <taxon>Carduoideae</taxon>
        <taxon>Cardueae</taxon>
        <taxon>Carduinae</taxon>
        <taxon>Cynara</taxon>
    </lineage>
</organism>
<proteinExistence type="inferred from homology"/>
<dbReference type="GO" id="GO:0005975">
    <property type="term" value="P:carbohydrate metabolic process"/>
    <property type="evidence" value="ECO:0007669"/>
    <property type="project" value="InterPro"/>
</dbReference>
<dbReference type="InterPro" id="IPR000743">
    <property type="entry name" value="Glyco_hydro_28"/>
</dbReference>
<evidence type="ECO:0000313" key="9">
    <source>
        <dbReference type="EMBL" id="KVH93151.1"/>
    </source>
</evidence>
<evidence type="ECO:0000256" key="7">
    <source>
        <dbReference type="ARBA" id="ARBA00023316"/>
    </source>
</evidence>
<evidence type="ECO:0000313" key="10">
    <source>
        <dbReference type="Proteomes" id="UP000243975"/>
    </source>
</evidence>
<feature type="non-terminal residue" evidence="9">
    <location>
        <position position="1"/>
    </location>
</feature>
<comment type="similarity">
    <text evidence="2 8">Belongs to the glycosyl hydrolase 28 family.</text>
</comment>
<evidence type="ECO:0008006" key="11">
    <source>
        <dbReference type="Google" id="ProtNLM"/>
    </source>
</evidence>
<dbReference type="EMBL" id="LEKV01004792">
    <property type="protein sequence ID" value="KVH93151.1"/>
    <property type="molecule type" value="Genomic_DNA"/>
</dbReference>
<dbReference type="Gene3D" id="2.160.20.10">
    <property type="entry name" value="Single-stranded right-handed beta-helix, Pectin lyase-like"/>
    <property type="match status" value="1"/>
</dbReference>
<dbReference type="OMA" id="CANAIGH"/>
<dbReference type="Pfam" id="PF00295">
    <property type="entry name" value="Glyco_hydro_28"/>
    <property type="match status" value="1"/>
</dbReference>
<name>A0A103XLW2_CYNCS</name>
<dbReference type="InterPro" id="IPR012334">
    <property type="entry name" value="Pectin_lyas_fold"/>
</dbReference>
<dbReference type="STRING" id="59895.A0A103XLW2"/>
<dbReference type="Gramene" id="KVH93151">
    <property type="protein sequence ID" value="KVH93151"/>
    <property type="gene ID" value="Ccrd_004794"/>
</dbReference>
<keyword evidence="4" id="KW-0964">Secreted</keyword>
<comment type="subcellular location">
    <subcellularLocation>
        <location evidence="1">Secreted</location>
        <location evidence="1">Cell wall</location>
    </subcellularLocation>
</comment>
<evidence type="ECO:0000256" key="5">
    <source>
        <dbReference type="ARBA" id="ARBA00022801"/>
    </source>
</evidence>
<sequence>PCQNPIEVVAEGATLLAPTDPKAIKTESWFHIKNVNKMTLTGVIEKAIIDAPAESLNTDGIHIGRTNGFKIVGTIEVFESNCAYYHLVLTGTTIKTGDDCISIGDGSKNIHVEKTTCGPGHGFSIGSLGRYPGEEPVDGIFFLGCSISNSDNGLRIKTWPGSLPGVANQLHFEDIIMENISDVLFKGIRGTSMTKYAITILCSKELQCDKVVLQDIDLKYEGKEGPGAVSGCHNVKPQVIGNVVPQP</sequence>
<evidence type="ECO:0000256" key="2">
    <source>
        <dbReference type="ARBA" id="ARBA00008834"/>
    </source>
</evidence>
<dbReference type="GO" id="GO:0071555">
    <property type="term" value="P:cell wall organization"/>
    <property type="evidence" value="ECO:0007669"/>
    <property type="project" value="UniProtKB-KW"/>
</dbReference>
<keyword evidence="7" id="KW-0961">Cell wall biogenesis/degradation</keyword>
<dbReference type="AlphaFoldDB" id="A0A103XLW2"/>
<evidence type="ECO:0000256" key="8">
    <source>
        <dbReference type="RuleBase" id="RU361169"/>
    </source>
</evidence>
<keyword evidence="6 8" id="KW-0326">Glycosidase</keyword>
<reference evidence="9 10" key="1">
    <citation type="journal article" date="2016" name="Sci. Rep.">
        <title>The genome sequence of the outbreeding globe artichoke constructed de novo incorporating a phase-aware low-pass sequencing strategy of F1 progeny.</title>
        <authorList>
            <person name="Scaglione D."/>
            <person name="Reyes-Chin-Wo S."/>
            <person name="Acquadro A."/>
            <person name="Froenicke L."/>
            <person name="Portis E."/>
            <person name="Beitel C."/>
            <person name="Tirone M."/>
            <person name="Mauro R."/>
            <person name="Lo Monaco A."/>
            <person name="Mauromicale G."/>
            <person name="Faccioli P."/>
            <person name="Cattivelli L."/>
            <person name="Rieseberg L."/>
            <person name="Michelmore R."/>
            <person name="Lanteri S."/>
        </authorList>
    </citation>
    <scope>NUCLEOTIDE SEQUENCE [LARGE SCALE GENOMIC DNA]</scope>
    <source>
        <strain evidence="9">2C</strain>
    </source>
</reference>
<evidence type="ECO:0000256" key="1">
    <source>
        <dbReference type="ARBA" id="ARBA00004191"/>
    </source>
</evidence>
<keyword evidence="5 8" id="KW-0378">Hydrolase</keyword>
<keyword evidence="10" id="KW-1185">Reference proteome</keyword>
<dbReference type="GO" id="GO:0004650">
    <property type="term" value="F:polygalacturonase activity"/>
    <property type="evidence" value="ECO:0007669"/>
    <property type="project" value="InterPro"/>
</dbReference>
<feature type="non-terminal residue" evidence="9">
    <location>
        <position position="247"/>
    </location>
</feature>
<accession>A0A103XLW2</accession>
<evidence type="ECO:0000256" key="3">
    <source>
        <dbReference type="ARBA" id="ARBA00022512"/>
    </source>
</evidence>
<gene>
    <name evidence="9" type="ORF">Ccrd_004794</name>
</gene>
<dbReference type="InterPro" id="IPR011050">
    <property type="entry name" value="Pectin_lyase_fold/virulence"/>
</dbReference>
<comment type="caution">
    <text evidence="9">The sequence shown here is derived from an EMBL/GenBank/DDBJ whole genome shotgun (WGS) entry which is preliminary data.</text>
</comment>
<dbReference type="PANTHER" id="PTHR31375">
    <property type="match status" value="1"/>
</dbReference>
<keyword evidence="3" id="KW-0134">Cell wall</keyword>
<dbReference type="SUPFAM" id="SSF51126">
    <property type="entry name" value="Pectin lyase-like"/>
    <property type="match status" value="1"/>
</dbReference>